<evidence type="ECO:0000256" key="3">
    <source>
        <dbReference type="ARBA" id="ARBA00023163"/>
    </source>
</evidence>
<dbReference type="PRINTS" id="PR00778">
    <property type="entry name" value="HTHARSR"/>
</dbReference>
<dbReference type="PANTHER" id="PTHR33154">
    <property type="entry name" value="TRANSCRIPTIONAL REGULATOR, ARSR FAMILY"/>
    <property type="match status" value="1"/>
</dbReference>
<dbReference type="Gene3D" id="1.10.10.10">
    <property type="entry name" value="Winged helix-like DNA-binding domain superfamily/Winged helix DNA-binding domain"/>
    <property type="match status" value="1"/>
</dbReference>
<gene>
    <name evidence="5" type="ORF">GJ697_22550</name>
</gene>
<proteinExistence type="predicted"/>
<evidence type="ECO:0000313" key="6">
    <source>
        <dbReference type="Proteomes" id="UP000481037"/>
    </source>
</evidence>
<dbReference type="Proteomes" id="UP000481037">
    <property type="component" value="Unassembled WGS sequence"/>
</dbReference>
<keyword evidence="6" id="KW-1185">Reference proteome</keyword>
<dbReference type="InterPro" id="IPR047796">
    <property type="entry name" value="SdpR-like_repress"/>
</dbReference>
<organism evidence="5 6">
    <name type="scientific">Duganella alba</name>
    <dbReference type="NCBI Taxonomy" id="2666081"/>
    <lineage>
        <taxon>Bacteria</taxon>
        <taxon>Pseudomonadati</taxon>
        <taxon>Pseudomonadota</taxon>
        <taxon>Betaproteobacteria</taxon>
        <taxon>Burkholderiales</taxon>
        <taxon>Oxalobacteraceae</taxon>
        <taxon>Telluria group</taxon>
        <taxon>Duganella</taxon>
    </lineage>
</organism>
<dbReference type="InterPro" id="IPR001845">
    <property type="entry name" value="HTH_ArsR_DNA-bd_dom"/>
</dbReference>
<evidence type="ECO:0000256" key="2">
    <source>
        <dbReference type="ARBA" id="ARBA00023125"/>
    </source>
</evidence>
<dbReference type="InterPro" id="IPR036390">
    <property type="entry name" value="WH_DNA-bd_sf"/>
</dbReference>
<dbReference type="EMBL" id="WKJM01000022">
    <property type="protein sequence ID" value="MRX10617.1"/>
    <property type="molecule type" value="Genomic_DNA"/>
</dbReference>
<evidence type="ECO:0000259" key="4">
    <source>
        <dbReference type="PROSITE" id="PS50987"/>
    </source>
</evidence>
<dbReference type="AlphaFoldDB" id="A0A6L5QLQ8"/>
<dbReference type="InterPro" id="IPR051081">
    <property type="entry name" value="HTH_MetalResp_TranReg"/>
</dbReference>
<sequence>MNKVFKALADPTRRQVLALLKDGPLTAGELADHFDVSKPTMSAHFTVLREADLIESSKNGKSVVYCLKLSVLEEALAGFAELLGIQAKAPKGAHHAATILSNQKAKR</sequence>
<keyword evidence="3" id="KW-0804">Transcription</keyword>
<keyword evidence="2" id="KW-0238">DNA-binding</keyword>
<dbReference type="GO" id="GO:0003677">
    <property type="term" value="F:DNA binding"/>
    <property type="evidence" value="ECO:0007669"/>
    <property type="project" value="UniProtKB-KW"/>
</dbReference>
<dbReference type="InterPro" id="IPR011991">
    <property type="entry name" value="ArsR-like_HTH"/>
</dbReference>
<dbReference type="SUPFAM" id="SSF46785">
    <property type="entry name" value="Winged helix' DNA-binding domain"/>
    <property type="match status" value="1"/>
</dbReference>
<evidence type="ECO:0000313" key="5">
    <source>
        <dbReference type="EMBL" id="MRX10617.1"/>
    </source>
</evidence>
<dbReference type="PANTHER" id="PTHR33154:SF33">
    <property type="entry name" value="TRANSCRIPTIONAL REPRESSOR SDPR"/>
    <property type="match status" value="1"/>
</dbReference>
<dbReference type="InterPro" id="IPR036388">
    <property type="entry name" value="WH-like_DNA-bd_sf"/>
</dbReference>
<dbReference type="RefSeq" id="WP_154362818.1">
    <property type="nucleotide sequence ID" value="NZ_WKJM01000022.1"/>
</dbReference>
<reference evidence="5 6" key="1">
    <citation type="submission" date="2019-11" db="EMBL/GenBank/DDBJ databases">
        <title>Novel species isolated from a subtropical stream in China.</title>
        <authorList>
            <person name="Lu H."/>
        </authorList>
    </citation>
    <scope>NUCLEOTIDE SEQUENCE [LARGE SCALE GENOMIC DNA]</scope>
    <source>
        <strain evidence="5 6">FT25W</strain>
    </source>
</reference>
<dbReference type="Pfam" id="PF12840">
    <property type="entry name" value="HTH_20"/>
    <property type="match status" value="1"/>
</dbReference>
<evidence type="ECO:0000256" key="1">
    <source>
        <dbReference type="ARBA" id="ARBA00023015"/>
    </source>
</evidence>
<protein>
    <submittedName>
        <fullName evidence="5">Autorepressor SdpR family transcription factor</fullName>
    </submittedName>
</protein>
<dbReference type="PROSITE" id="PS50987">
    <property type="entry name" value="HTH_ARSR_2"/>
    <property type="match status" value="1"/>
</dbReference>
<comment type="caution">
    <text evidence="5">The sequence shown here is derived from an EMBL/GenBank/DDBJ whole genome shotgun (WGS) entry which is preliminary data.</text>
</comment>
<dbReference type="GO" id="GO:0003700">
    <property type="term" value="F:DNA-binding transcription factor activity"/>
    <property type="evidence" value="ECO:0007669"/>
    <property type="project" value="InterPro"/>
</dbReference>
<dbReference type="CDD" id="cd00090">
    <property type="entry name" value="HTH_ARSR"/>
    <property type="match status" value="1"/>
</dbReference>
<accession>A0A6L5QLQ8</accession>
<dbReference type="SMART" id="SM00418">
    <property type="entry name" value="HTH_ARSR"/>
    <property type="match status" value="1"/>
</dbReference>
<dbReference type="NCBIfam" id="NF033789">
    <property type="entry name" value="repress_SdpR"/>
    <property type="match status" value="1"/>
</dbReference>
<keyword evidence="1" id="KW-0805">Transcription regulation</keyword>
<dbReference type="NCBIfam" id="NF033788">
    <property type="entry name" value="HTH_metalloreg"/>
    <property type="match status" value="1"/>
</dbReference>
<name>A0A6L5QLQ8_9BURK</name>
<feature type="domain" description="HTH arsR-type" evidence="4">
    <location>
        <begin position="1"/>
        <end position="87"/>
    </location>
</feature>